<dbReference type="Proteomes" id="UP000199062">
    <property type="component" value="Unassembled WGS sequence"/>
</dbReference>
<dbReference type="InterPro" id="IPR027417">
    <property type="entry name" value="P-loop_NTPase"/>
</dbReference>
<keyword evidence="8 9" id="KW-0472">Membrane</keyword>
<dbReference type="SUPFAM" id="SSF90123">
    <property type="entry name" value="ABC transporter transmembrane region"/>
    <property type="match status" value="1"/>
</dbReference>
<dbReference type="GO" id="GO:0005524">
    <property type="term" value="F:ATP binding"/>
    <property type="evidence" value="ECO:0007669"/>
    <property type="project" value="UniProtKB-KW"/>
</dbReference>
<dbReference type="InterPro" id="IPR011527">
    <property type="entry name" value="ABC1_TM_dom"/>
</dbReference>
<dbReference type="FunFam" id="3.40.50.300:FF:000221">
    <property type="entry name" value="Multidrug ABC transporter ATP-binding protein"/>
    <property type="match status" value="1"/>
</dbReference>
<evidence type="ECO:0000256" key="2">
    <source>
        <dbReference type="ARBA" id="ARBA00022448"/>
    </source>
</evidence>
<dbReference type="AlphaFoldDB" id="A0A1I6L2F4"/>
<organism evidence="12 13">
    <name type="scientific">Halomicrobium zhouii</name>
    <dbReference type="NCBI Taxonomy" id="767519"/>
    <lineage>
        <taxon>Archaea</taxon>
        <taxon>Methanobacteriati</taxon>
        <taxon>Methanobacteriota</taxon>
        <taxon>Stenosarchaea group</taxon>
        <taxon>Halobacteria</taxon>
        <taxon>Halobacteriales</taxon>
        <taxon>Haloarculaceae</taxon>
        <taxon>Halomicrobium</taxon>
    </lineage>
</organism>
<dbReference type="InterPro" id="IPR003439">
    <property type="entry name" value="ABC_transporter-like_ATP-bd"/>
</dbReference>
<feature type="domain" description="ABC transmembrane type-1" evidence="11">
    <location>
        <begin position="46"/>
        <end position="346"/>
    </location>
</feature>
<dbReference type="STRING" id="767519.SAMN05216559_1885"/>
<comment type="subcellular location">
    <subcellularLocation>
        <location evidence="1">Cell membrane</location>
        <topology evidence="1">Multi-pass membrane protein</topology>
    </subcellularLocation>
</comment>
<evidence type="ECO:0000256" key="8">
    <source>
        <dbReference type="ARBA" id="ARBA00023136"/>
    </source>
</evidence>
<evidence type="ECO:0000313" key="12">
    <source>
        <dbReference type="EMBL" id="SFR97617.1"/>
    </source>
</evidence>
<evidence type="ECO:0000256" key="9">
    <source>
        <dbReference type="SAM" id="Phobius"/>
    </source>
</evidence>
<dbReference type="Gene3D" id="3.40.50.300">
    <property type="entry name" value="P-loop containing nucleotide triphosphate hydrolases"/>
    <property type="match status" value="1"/>
</dbReference>
<keyword evidence="6 12" id="KW-0067">ATP-binding</keyword>
<evidence type="ECO:0000313" key="13">
    <source>
        <dbReference type="Proteomes" id="UP000199062"/>
    </source>
</evidence>
<keyword evidence="2" id="KW-0813">Transport</keyword>
<evidence type="ECO:0000256" key="6">
    <source>
        <dbReference type="ARBA" id="ARBA00022840"/>
    </source>
</evidence>
<name>A0A1I6L2F4_9EURY</name>
<feature type="transmembrane region" description="Helical" evidence="9">
    <location>
        <begin position="286"/>
        <end position="303"/>
    </location>
</feature>
<dbReference type="InterPro" id="IPR003593">
    <property type="entry name" value="AAA+_ATPase"/>
</dbReference>
<dbReference type="Pfam" id="PF00005">
    <property type="entry name" value="ABC_tran"/>
    <property type="match status" value="1"/>
</dbReference>
<feature type="transmembrane region" description="Helical" evidence="9">
    <location>
        <begin position="309"/>
        <end position="327"/>
    </location>
</feature>
<evidence type="ECO:0000259" key="10">
    <source>
        <dbReference type="PROSITE" id="PS50893"/>
    </source>
</evidence>
<evidence type="ECO:0000259" key="11">
    <source>
        <dbReference type="PROSITE" id="PS50929"/>
    </source>
</evidence>
<dbReference type="Gene3D" id="1.20.1560.10">
    <property type="entry name" value="ABC transporter type 1, transmembrane domain"/>
    <property type="match status" value="1"/>
</dbReference>
<dbReference type="CDD" id="cd18565">
    <property type="entry name" value="ABC_6TM_exporter_like"/>
    <property type="match status" value="1"/>
</dbReference>
<dbReference type="GO" id="GO:0016887">
    <property type="term" value="F:ATP hydrolysis activity"/>
    <property type="evidence" value="ECO:0007669"/>
    <property type="project" value="InterPro"/>
</dbReference>
<dbReference type="RefSeq" id="WP_089816154.1">
    <property type="nucleotide sequence ID" value="NZ_FOZK01000002.1"/>
</dbReference>
<evidence type="ECO:0000256" key="3">
    <source>
        <dbReference type="ARBA" id="ARBA00022475"/>
    </source>
</evidence>
<evidence type="ECO:0000256" key="4">
    <source>
        <dbReference type="ARBA" id="ARBA00022692"/>
    </source>
</evidence>
<feature type="transmembrane region" description="Helical" evidence="9">
    <location>
        <begin position="198"/>
        <end position="215"/>
    </location>
</feature>
<dbReference type="GO" id="GO:0015421">
    <property type="term" value="F:ABC-type oligopeptide transporter activity"/>
    <property type="evidence" value="ECO:0007669"/>
    <property type="project" value="TreeGrafter"/>
</dbReference>
<keyword evidence="13" id="KW-1185">Reference proteome</keyword>
<evidence type="ECO:0000256" key="1">
    <source>
        <dbReference type="ARBA" id="ARBA00004651"/>
    </source>
</evidence>
<keyword evidence="3" id="KW-1003">Cell membrane</keyword>
<dbReference type="OrthoDB" id="121502at2157"/>
<feature type="domain" description="ABC transporter" evidence="10">
    <location>
        <begin position="380"/>
        <end position="615"/>
    </location>
</feature>
<dbReference type="InterPro" id="IPR036640">
    <property type="entry name" value="ABC1_TM_sf"/>
</dbReference>
<dbReference type="PROSITE" id="PS50929">
    <property type="entry name" value="ABC_TM1F"/>
    <property type="match status" value="1"/>
</dbReference>
<dbReference type="PROSITE" id="PS50893">
    <property type="entry name" value="ABC_TRANSPORTER_2"/>
    <property type="match status" value="1"/>
</dbReference>
<keyword evidence="5" id="KW-0547">Nucleotide-binding</keyword>
<feature type="transmembrane region" description="Helical" evidence="9">
    <location>
        <begin position="93"/>
        <end position="121"/>
    </location>
</feature>
<sequence length="632" mass="70050">MTREDRHPGIGTVHEEEGGVSDPLLDLLRRYVPGNVGVFCIAVWTTILHQLLTLVPPYLLGETLDAFFTQQRTSLSLVLVPQTWIPTGTRGQFVFIAGLFVATALATAITQAVQFVTFRWFQQSVLHDLRTNAFDATQRLDMAFFETEATGNVMSVLNNDVNQLRDFLLGGLRQFVESTTLLLGLLGFMIGLHWQLTVFSMSFLPLMLGLVYAYQQAIEPRYDDRRSAVGNLNAHVQNAIDGIETIKTFSTEHRERSELQTHSRTFWQADWRAAKVSGFFYSTRRLLTEVMSIAIVVVGGWWVLFGPPLAFSAPLTAGLFVTFLFYGRRLVKESSQIGDLVDTYTDARASAKRVFGLIQYPTKITKSADAEPLRSVDGHVEYDDVSFTYPNADSATLKDVSFEAQPGEFVGLVGPTGAGKSTALKLLLRLYDTDDGTITIDGTDVSTTTVASLREAVGYVSQDPFLFGGTVRENIAYSAPDASEERVIDAAKRANAHGFIRTLPDGYDTDVGERGVKLSGGQRQRITIARAILKEPPILILDEATSHVDTQTELLIQESLRDLVATRTTFVIAHQLSTIREADQLLVFRDGRIVESGDHEALVEQDGLYASLWRIHTGETAELPDQLHPHGR</sequence>
<evidence type="ECO:0000256" key="7">
    <source>
        <dbReference type="ARBA" id="ARBA00022989"/>
    </source>
</evidence>
<reference evidence="12 13" key="1">
    <citation type="submission" date="2016-10" db="EMBL/GenBank/DDBJ databases">
        <authorList>
            <person name="de Groot N.N."/>
        </authorList>
    </citation>
    <scope>NUCLEOTIDE SEQUENCE [LARGE SCALE GENOMIC DNA]</scope>
    <source>
        <strain evidence="12 13">CGMCC 1.10457</strain>
    </source>
</reference>
<dbReference type="SMART" id="SM00382">
    <property type="entry name" value="AAA"/>
    <property type="match status" value="1"/>
</dbReference>
<evidence type="ECO:0000256" key="5">
    <source>
        <dbReference type="ARBA" id="ARBA00022741"/>
    </source>
</evidence>
<keyword evidence="4 9" id="KW-0812">Transmembrane</keyword>
<dbReference type="InterPro" id="IPR017871">
    <property type="entry name" value="ABC_transporter-like_CS"/>
</dbReference>
<dbReference type="PROSITE" id="PS00211">
    <property type="entry name" value="ABC_TRANSPORTER_1"/>
    <property type="match status" value="1"/>
</dbReference>
<dbReference type="GO" id="GO:0005886">
    <property type="term" value="C:plasma membrane"/>
    <property type="evidence" value="ECO:0007669"/>
    <property type="project" value="UniProtKB-SubCell"/>
</dbReference>
<protein>
    <submittedName>
        <fullName evidence="12">ATP-binding cassette, subfamily B</fullName>
    </submittedName>
</protein>
<keyword evidence="7 9" id="KW-1133">Transmembrane helix</keyword>
<dbReference type="PANTHER" id="PTHR43394:SF1">
    <property type="entry name" value="ATP-BINDING CASSETTE SUB-FAMILY B MEMBER 10, MITOCHONDRIAL"/>
    <property type="match status" value="1"/>
</dbReference>
<dbReference type="SUPFAM" id="SSF52540">
    <property type="entry name" value="P-loop containing nucleoside triphosphate hydrolases"/>
    <property type="match status" value="1"/>
</dbReference>
<dbReference type="EMBL" id="FOZK01000002">
    <property type="protein sequence ID" value="SFR97617.1"/>
    <property type="molecule type" value="Genomic_DNA"/>
</dbReference>
<proteinExistence type="predicted"/>
<gene>
    <name evidence="12" type="ORF">SAMN05216559_1885</name>
</gene>
<dbReference type="InterPro" id="IPR039421">
    <property type="entry name" value="Type_1_exporter"/>
</dbReference>
<accession>A0A1I6L2F4</accession>
<dbReference type="Pfam" id="PF00664">
    <property type="entry name" value="ABC_membrane"/>
    <property type="match status" value="1"/>
</dbReference>
<dbReference type="PANTHER" id="PTHR43394">
    <property type="entry name" value="ATP-DEPENDENT PERMEASE MDL1, MITOCHONDRIAL"/>
    <property type="match status" value="1"/>
</dbReference>